<feature type="transmembrane region" description="Helical" evidence="5">
    <location>
        <begin position="358"/>
        <end position="377"/>
    </location>
</feature>
<evidence type="ECO:0000256" key="2">
    <source>
        <dbReference type="ARBA" id="ARBA00022692"/>
    </source>
</evidence>
<protein>
    <submittedName>
        <fullName evidence="6">Anion transporter</fullName>
    </submittedName>
</protein>
<evidence type="ECO:0000256" key="5">
    <source>
        <dbReference type="SAM" id="Phobius"/>
    </source>
</evidence>
<dbReference type="EMBL" id="SLZR01000007">
    <property type="protein sequence ID" value="TCS41074.1"/>
    <property type="molecule type" value="Genomic_DNA"/>
</dbReference>
<name>A0A4R3I5E4_9GAMM</name>
<evidence type="ECO:0000313" key="7">
    <source>
        <dbReference type="Proteomes" id="UP000295793"/>
    </source>
</evidence>
<accession>A0A4R3I5E4</accession>
<dbReference type="GO" id="GO:1905039">
    <property type="term" value="P:carboxylic acid transmembrane transport"/>
    <property type="evidence" value="ECO:0007669"/>
    <property type="project" value="UniProtKB-ARBA"/>
</dbReference>
<dbReference type="OrthoDB" id="5460483at2"/>
<comment type="caution">
    <text evidence="6">The sequence shown here is derived from an EMBL/GenBank/DDBJ whole genome shotgun (WGS) entry which is preliminary data.</text>
</comment>
<evidence type="ECO:0000313" key="6">
    <source>
        <dbReference type="EMBL" id="TCS41074.1"/>
    </source>
</evidence>
<keyword evidence="4 5" id="KW-0472">Membrane</keyword>
<keyword evidence="7" id="KW-1185">Reference proteome</keyword>
<dbReference type="PANTHER" id="PTHR10283:SF82">
    <property type="entry name" value="SOLUTE CARRIER FAMILY 13 MEMBER 2"/>
    <property type="match status" value="1"/>
</dbReference>
<dbReference type="Pfam" id="PF00939">
    <property type="entry name" value="Na_sulph_symp"/>
    <property type="match status" value="1"/>
</dbReference>
<feature type="transmembrane region" description="Helical" evidence="5">
    <location>
        <begin position="76"/>
        <end position="99"/>
    </location>
</feature>
<feature type="transmembrane region" description="Helical" evidence="5">
    <location>
        <begin position="119"/>
        <end position="138"/>
    </location>
</feature>
<feature type="transmembrane region" description="Helical" evidence="5">
    <location>
        <begin position="286"/>
        <end position="305"/>
    </location>
</feature>
<keyword evidence="2 5" id="KW-0812">Transmembrane</keyword>
<feature type="transmembrane region" description="Helical" evidence="5">
    <location>
        <begin position="263"/>
        <end position="279"/>
    </location>
</feature>
<reference evidence="6 7" key="1">
    <citation type="submission" date="2019-03" db="EMBL/GenBank/DDBJ databases">
        <title>Genomic Encyclopedia of Archaeal and Bacterial Type Strains, Phase II (KMG-II): from individual species to whole genera.</title>
        <authorList>
            <person name="Goeker M."/>
        </authorList>
    </citation>
    <scope>NUCLEOTIDE SEQUENCE [LARGE SCALE GENOMIC DNA]</scope>
    <source>
        <strain evidence="6 7">DSM 15388</strain>
    </source>
</reference>
<dbReference type="Proteomes" id="UP000295793">
    <property type="component" value="Unassembled WGS sequence"/>
</dbReference>
<evidence type="ECO:0000256" key="1">
    <source>
        <dbReference type="ARBA" id="ARBA00004141"/>
    </source>
</evidence>
<keyword evidence="3 5" id="KW-1133">Transmembrane helix</keyword>
<dbReference type="RefSeq" id="WP_132701520.1">
    <property type="nucleotide sequence ID" value="NZ_SLZR01000007.1"/>
</dbReference>
<organism evidence="6 7">
    <name type="scientific">Reinekea marinisedimentorum</name>
    <dbReference type="NCBI Taxonomy" id="230495"/>
    <lineage>
        <taxon>Bacteria</taxon>
        <taxon>Pseudomonadati</taxon>
        <taxon>Pseudomonadota</taxon>
        <taxon>Gammaproteobacteria</taxon>
        <taxon>Oceanospirillales</taxon>
        <taxon>Saccharospirillaceae</taxon>
        <taxon>Reinekea</taxon>
    </lineage>
</organism>
<dbReference type="GO" id="GO:0008514">
    <property type="term" value="F:organic anion transmembrane transporter activity"/>
    <property type="evidence" value="ECO:0007669"/>
    <property type="project" value="UniProtKB-ARBA"/>
</dbReference>
<dbReference type="AlphaFoldDB" id="A0A4R3I5E4"/>
<feature type="transmembrane region" description="Helical" evidence="5">
    <location>
        <begin position="39"/>
        <end position="69"/>
    </location>
</feature>
<sequence length="466" mass="49170">MMSKLPIKPAIVLASILAALLLVVFPVDGQPANFSYSAAVVLITLVGWSTGFLPPFLMALIFFALVMIFDLVDPALLFSGFGSTAVWLIISGFVIGAAITTTGLGKKLASFIAPHLTGSYFRLIFGLVFSSVLLGFVMPSSVGRAVVLIPIGMALADQVGFAKGSNGRIGIATSLALACNMPSFAVLPANIPNMILAGASETLFDVTFSYTEYLLLHFPVLGILKSLLIVALTLKIFPDETGSAPGPEQAEAEEQEIDMSGKQMQVAVILAITLLLWVTDTIHGVNPAWVGLAAAIILLLPKWGVVAPKNFNSSVDFGTVVFVSSALGLGALVNESGIGSRMGELFTLMIPTGSDNDFFSFMVLSLISTVTGLIATIPGVPTVLTPMAAELSAVTGFSLPAVLMTQVIGFSTVVFPYQVAPLIIAMQLSNEPLAKLVKLTLPLTALTFLALMPLDYLWWVRLGWIG</sequence>
<feature type="transmembrane region" description="Helical" evidence="5">
    <location>
        <begin position="317"/>
        <end position="337"/>
    </location>
</feature>
<feature type="transmembrane region" description="Helical" evidence="5">
    <location>
        <begin position="397"/>
        <end position="424"/>
    </location>
</feature>
<dbReference type="InterPro" id="IPR001898">
    <property type="entry name" value="SLC13A/DASS"/>
</dbReference>
<feature type="transmembrane region" description="Helical" evidence="5">
    <location>
        <begin position="436"/>
        <end position="459"/>
    </location>
</feature>
<feature type="transmembrane region" description="Helical" evidence="5">
    <location>
        <begin position="213"/>
        <end position="237"/>
    </location>
</feature>
<dbReference type="GO" id="GO:0005886">
    <property type="term" value="C:plasma membrane"/>
    <property type="evidence" value="ECO:0007669"/>
    <property type="project" value="TreeGrafter"/>
</dbReference>
<comment type="subcellular location">
    <subcellularLocation>
        <location evidence="1">Membrane</location>
        <topology evidence="1">Multi-pass membrane protein</topology>
    </subcellularLocation>
</comment>
<evidence type="ECO:0000256" key="4">
    <source>
        <dbReference type="ARBA" id="ARBA00023136"/>
    </source>
</evidence>
<evidence type="ECO:0000256" key="3">
    <source>
        <dbReference type="ARBA" id="ARBA00022989"/>
    </source>
</evidence>
<dbReference type="PANTHER" id="PTHR10283">
    <property type="entry name" value="SOLUTE CARRIER FAMILY 13 MEMBER"/>
    <property type="match status" value="1"/>
</dbReference>
<gene>
    <name evidence="6" type="ORF">BCF53_10788</name>
</gene>
<proteinExistence type="predicted"/>